<evidence type="ECO:0000313" key="1">
    <source>
        <dbReference type="EMBL" id="KAF2627658.1"/>
    </source>
</evidence>
<evidence type="ECO:0000313" key="2">
    <source>
        <dbReference type="Proteomes" id="UP000799754"/>
    </source>
</evidence>
<accession>A0ACB6S132</accession>
<reference evidence="1" key="1">
    <citation type="journal article" date="2020" name="Stud. Mycol.">
        <title>101 Dothideomycetes genomes: a test case for predicting lifestyles and emergence of pathogens.</title>
        <authorList>
            <person name="Haridas S."/>
            <person name="Albert R."/>
            <person name="Binder M."/>
            <person name="Bloem J."/>
            <person name="Labutti K."/>
            <person name="Salamov A."/>
            <person name="Andreopoulos B."/>
            <person name="Baker S."/>
            <person name="Barry K."/>
            <person name="Bills G."/>
            <person name="Bluhm B."/>
            <person name="Cannon C."/>
            <person name="Castanera R."/>
            <person name="Culley D."/>
            <person name="Daum C."/>
            <person name="Ezra D."/>
            <person name="Gonzalez J."/>
            <person name="Henrissat B."/>
            <person name="Kuo A."/>
            <person name="Liang C."/>
            <person name="Lipzen A."/>
            <person name="Lutzoni F."/>
            <person name="Magnuson J."/>
            <person name="Mondo S."/>
            <person name="Nolan M."/>
            <person name="Ohm R."/>
            <person name="Pangilinan J."/>
            <person name="Park H.-J."/>
            <person name="Ramirez L."/>
            <person name="Alfaro M."/>
            <person name="Sun H."/>
            <person name="Tritt A."/>
            <person name="Yoshinaga Y."/>
            <person name="Zwiers L.-H."/>
            <person name="Turgeon B."/>
            <person name="Goodwin S."/>
            <person name="Spatafora J."/>
            <person name="Crous P."/>
            <person name="Grigoriev I."/>
        </authorList>
    </citation>
    <scope>NUCLEOTIDE SEQUENCE</scope>
    <source>
        <strain evidence="1">CBS 525.71</strain>
    </source>
</reference>
<comment type="caution">
    <text evidence="1">The sequence shown here is derived from an EMBL/GenBank/DDBJ whole genome shotgun (WGS) entry which is preliminary data.</text>
</comment>
<proteinExistence type="predicted"/>
<name>A0ACB6S132_9PLEO</name>
<sequence>MFKTSLHFLPSSHPRGSSVRLLCTQLIRRRRLKPPWTTHTASASPSHLEAWRIWLATLKQRDYQKKRHHCLQRGSTTSNGPIRLRALLVTVLLHHTSLICLFQKDCQGSSNTPRRSVTSRAGAQRPESSPSILRLCLQTAARFHLHCIIILARYTTLVGLCQNQPRLGLSNAKD</sequence>
<dbReference type="EMBL" id="MU006716">
    <property type="protein sequence ID" value="KAF2627658.1"/>
    <property type="molecule type" value="Genomic_DNA"/>
</dbReference>
<dbReference type="Proteomes" id="UP000799754">
    <property type="component" value="Unassembled WGS sequence"/>
</dbReference>
<protein>
    <submittedName>
        <fullName evidence="1">Uncharacterized protein</fullName>
    </submittedName>
</protein>
<organism evidence="1 2">
    <name type="scientific">Macroventuria anomochaeta</name>
    <dbReference type="NCBI Taxonomy" id="301207"/>
    <lineage>
        <taxon>Eukaryota</taxon>
        <taxon>Fungi</taxon>
        <taxon>Dikarya</taxon>
        <taxon>Ascomycota</taxon>
        <taxon>Pezizomycotina</taxon>
        <taxon>Dothideomycetes</taxon>
        <taxon>Pleosporomycetidae</taxon>
        <taxon>Pleosporales</taxon>
        <taxon>Pleosporineae</taxon>
        <taxon>Didymellaceae</taxon>
        <taxon>Macroventuria</taxon>
    </lineage>
</organism>
<gene>
    <name evidence="1" type="ORF">BU25DRAFT_57456</name>
</gene>
<keyword evidence="2" id="KW-1185">Reference proteome</keyword>